<gene>
    <name evidence="3" type="ORF">GCM10017577_19230</name>
</gene>
<comment type="caution">
    <text evidence="3">The sequence shown here is derived from an EMBL/GenBank/DDBJ whole genome shotgun (WGS) entry which is preliminary data.</text>
</comment>
<organism evidence="3 4">
    <name type="scientific">Pseudonocardia halophobica</name>
    <dbReference type="NCBI Taxonomy" id="29401"/>
    <lineage>
        <taxon>Bacteria</taxon>
        <taxon>Bacillati</taxon>
        <taxon>Actinomycetota</taxon>
        <taxon>Actinomycetes</taxon>
        <taxon>Pseudonocardiales</taxon>
        <taxon>Pseudonocardiaceae</taxon>
        <taxon>Pseudonocardia</taxon>
    </lineage>
</organism>
<feature type="transmembrane region" description="Helical" evidence="1">
    <location>
        <begin position="12"/>
        <end position="32"/>
    </location>
</feature>
<dbReference type="PANTHER" id="PTHR34351">
    <property type="entry name" value="SLR1927 PROTEIN-RELATED"/>
    <property type="match status" value="1"/>
</dbReference>
<proteinExistence type="predicted"/>
<sequence length="412" mass="42531">MGRSGARTFGLTVRGRSLLAGGVATAVCAVVLDERDLLRIGLVVCLLPLVSLLLAVRTRRSVQAARTLLPARTAAGTPAEVALDLRGGPVLGALRLADTVPDAAGPVPSTPPRFTVHRIGSRGARVTYPLRPALRGAHRVGPLTARAVGALGLAEFTREMLGPDRLLVVPRVVGLHGAPRALGSGEGLPGAAAQQGQGSPDVMVRTYRQGDELRRVHWKSTARHDELMVRLEERPWHAGVTVLLDRRDGAHRGHGAGASLEFAVTLAAGIGAHLLRRGEPVEVVTEDGTPVAAAEGGLDPLLDGLAVLRPAARPDLSGPSTAAGRDVVAVLGACTPEQAGQLAGRHPGGGYAVLLAVDTWDAAGEPTPDPVAAAEVLRRAGWHVTVATADHTPEQAWDALVAGSPVIAAGTR</sequence>
<name>A0A9W6NVN3_9PSEU</name>
<dbReference type="RefSeq" id="WP_037041301.1">
    <property type="nucleotide sequence ID" value="NZ_BAAAUZ010000057.1"/>
</dbReference>
<dbReference type="Pfam" id="PF01882">
    <property type="entry name" value="DUF58"/>
    <property type="match status" value="1"/>
</dbReference>
<evidence type="ECO:0000256" key="1">
    <source>
        <dbReference type="SAM" id="Phobius"/>
    </source>
</evidence>
<evidence type="ECO:0000259" key="2">
    <source>
        <dbReference type="Pfam" id="PF01882"/>
    </source>
</evidence>
<feature type="domain" description="DUF58" evidence="2">
    <location>
        <begin position="204"/>
        <end position="315"/>
    </location>
</feature>
<dbReference type="Proteomes" id="UP001143463">
    <property type="component" value="Unassembled WGS sequence"/>
</dbReference>
<keyword evidence="1" id="KW-1133">Transmembrane helix</keyword>
<accession>A0A9W6NVN3</accession>
<evidence type="ECO:0000313" key="3">
    <source>
        <dbReference type="EMBL" id="GLL10783.1"/>
    </source>
</evidence>
<reference evidence="3" key="1">
    <citation type="journal article" date="2014" name="Int. J. Syst. Evol. Microbiol.">
        <title>Complete genome sequence of Corynebacterium casei LMG S-19264T (=DSM 44701T), isolated from a smear-ripened cheese.</title>
        <authorList>
            <consortium name="US DOE Joint Genome Institute (JGI-PGF)"/>
            <person name="Walter F."/>
            <person name="Albersmeier A."/>
            <person name="Kalinowski J."/>
            <person name="Ruckert C."/>
        </authorList>
    </citation>
    <scope>NUCLEOTIDE SEQUENCE</scope>
    <source>
        <strain evidence="3">VKM Ac-1069</strain>
    </source>
</reference>
<protein>
    <recommendedName>
        <fullName evidence="2">DUF58 domain-containing protein</fullName>
    </recommendedName>
</protein>
<dbReference type="PANTHER" id="PTHR34351:SF1">
    <property type="entry name" value="SLR1927 PROTEIN"/>
    <property type="match status" value="1"/>
</dbReference>
<keyword evidence="4" id="KW-1185">Reference proteome</keyword>
<dbReference type="AlphaFoldDB" id="A0A9W6NVN3"/>
<dbReference type="InterPro" id="IPR002881">
    <property type="entry name" value="DUF58"/>
</dbReference>
<keyword evidence="1" id="KW-0812">Transmembrane</keyword>
<dbReference type="EMBL" id="BSFQ01000005">
    <property type="protein sequence ID" value="GLL10783.1"/>
    <property type="molecule type" value="Genomic_DNA"/>
</dbReference>
<evidence type="ECO:0000313" key="4">
    <source>
        <dbReference type="Proteomes" id="UP001143463"/>
    </source>
</evidence>
<keyword evidence="1" id="KW-0472">Membrane</keyword>
<reference evidence="3" key="2">
    <citation type="submission" date="2023-01" db="EMBL/GenBank/DDBJ databases">
        <authorList>
            <person name="Sun Q."/>
            <person name="Evtushenko L."/>
        </authorList>
    </citation>
    <scope>NUCLEOTIDE SEQUENCE</scope>
    <source>
        <strain evidence="3">VKM Ac-1069</strain>
    </source>
</reference>
<feature type="transmembrane region" description="Helical" evidence="1">
    <location>
        <begin position="38"/>
        <end position="56"/>
    </location>
</feature>